<evidence type="ECO:0000256" key="1">
    <source>
        <dbReference type="SAM" id="SignalP"/>
    </source>
</evidence>
<proteinExistence type="predicted"/>
<organism evidence="2 3">
    <name type="scientific">Salinisphaera dokdonensis CL-ES53</name>
    <dbReference type="NCBI Taxonomy" id="1304272"/>
    <lineage>
        <taxon>Bacteria</taxon>
        <taxon>Pseudomonadati</taxon>
        <taxon>Pseudomonadota</taxon>
        <taxon>Gammaproteobacteria</taxon>
        <taxon>Salinisphaerales</taxon>
        <taxon>Salinisphaeraceae</taxon>
        <taxon>Salinisphaera</taxon>
    </lineage>
</organism>
<gene>
    <name evidence="2" type="ORF">SADO_02215</name>
</gene>
<protein>
    <submittedName>
        <fullName evidence="2">Uncharacterized protein</fullName>
    </submittedName>
</protein>
<keyword evidence="3" id="KW-1185">Reference proteome</keyword>
<comment type="caution">
    <text evidence="2">The sequence shown here is derived from an EMBL/GenBank/DDBJ whole genome shotgun (WGS) entry which is preliminary data.</text>
</comment>
<sequence length="205" mass="22253">MRWPTLITTLLLAAALAGCASTRETQPPRTANEELLLSKAVDEATDQIDPTVASDSNVFVDEADFKTESDRHYAISAINDRLLERGYHLVPSRSEADTIVAIRSGALSINKASQLWFGIPSVTVPVPLAGPLETPGLDLFRTIDRTGVAKLGLSFYDAQTGELQDTIGPVYGFSHLNRRKILMVSWTESTLLPAEAAEQAESTEP</sequence>
<dbReference type="RefSeq" id="WP_353108856.1">
    <property type="nucleotide sequence ID" value="NZ_APND01000001.1"/>
</dbReference>
<evidence type="ECO:0000313" key="2">
    <source>
        <dbReference type="EMBL" id="MES1928032.1"/>
    </source>
</evidence>
<accession>A0ABV2AXN9</accession>
<reference evidence="2 3" key="1">
    <citation type="submission" date="2013-03" db="EMBL/GenBank/DDBJ databases">
        <title>Salinisphaera dokdonensis CL-ES53 Genome Sequencing.</title>
        <authorList>
            <person name="Li C."/>
            <person name="Lai Q."/>
            <person name="Shao Z."/>
        </authorList>
    </citation>
    <scope>NUCLEOTIDE SEQUENCE [LARGE SCALE GENOMIC DNA]</scope>
    <source>
        <strain evidence="2 3">CL-ES53</strain>
    </source>
</reference>
<dbReference type="Proteomes" id="UP001460888">
    <property type="component" value="Unassembled WGS sequence"/>
</dbReference>
<name>A0ABV2AXN9_9GAMM</name>
<dbReference type="PROSITE" id="PS51257">
    <property type="entry name" value="PROKAR_LIPOPROTEIN"/>
    <property type="match status" value="1"/>
</dbReference>
<feature type="chain" id="PRO_5045178269" evidence="1">
    <location>
        <begin position="21"/>
        <end position="205"/>
    </location>
</feature>
<dbReference type="InterPro" id="IPR046596">
    <property type="entry name" value="DUF6655"/>
</dbReference>
<dbReference type="EMBL" id="APND01000001">
    <property type="protein sequence ID" value="MES1928032.1"/>
    <property type="molecule type" value="Genomic_DNA"/>
</dbReference>
<feature type="signal peptide" evidence="1">
    <location>
        <begin position="1"/>
        <end position="20"/>
    </location>
</feature>
<keyword evidence="1" id="KW-0732">Signal</keyword>
<evidence type="ECO:0000313" key="3">
    <source>
        <dbReference type="Proteomes" id="UP001460888"/>
    </source>
</evidence>
<dbReference type="Pfam" id="PF20360">
    <property type="entry name" value="DUF6655"/>
    <property type="match status" value="1"/>
</dbReference>